<accession>A0A0V0HHK9</accession>
<dbReference type="AlphaFoldDB" id="A0A0V0HHK9"/>
<keyword evidence="1" id="KW-0732">Signal</keyword>
<dbReference type="EMBL" id="GEDG01019542">
    <property type="protein sequence ID" value="JAP19855.1"/>
    <property type="molecule type" value="Transcribed_RNA"/>
</dbReference>
<evidence type="ECO:0000313" key="2">
    <source>
        <dbReference type="EMBL" id="JAP19855.1"/>
    </source>
</evidence>
<proteinExistence type="predicted"/>
<feature type="signal peptide" evidence="1">
    <location>
        <begin position="1"/>
        <end position="20"/>
    </location>
</feature>
<sequence>MKVFCLLVFTSVFVFHCDFGCVCEINGWLEYHTWYMIFPWLAQVPCLVRSNWLGYVPRYMVGSGTTRVQITNGWLG</sequence>
<evidence type="ECO:0000256" key="1">
    <source>
        <dbReference type="SAM" id="SignalP"/>
    </source>
</evidence>
<name>A0A0V0HHK9_SOLCH</name>
<reference evidence="2" key="1">
    <citation type="submission" date="2015-12" db="EMBL/GenBank/DDBJ databases">
        <title>Gene expression during late stages of embryo sac development: a critical building block for successful pollen-pistil interactions.</title>
        <authorList>
            <person name="Liu Y."/>
            <person name="Joly V."/>
            <person name="Sabar M."/>
            <person name="Matton D.P."/>
        </authorList>
    </citation>
    <scope>NUCLEOTIDE SEQUENCE</scope>
</reference>
<organism evidence="2">
    <name type="scientific">Solanum chacoense</name>
    <name type="common">Chaco potato</name>
    <dbReference type="NCBI Taxonomy" id="4108"/>
    <lineage>
        <taxon>Eukaryota</taxon>
        <taxon>Viridiplantae</taxon>
        <taxon>Streptophyta</taxon>
        <taxon>Embryophyta</taxon>
        <taxon>Tracheophyta</taxon>
        <taxon>Spermatophyta</taxon>
        <taxon>Magnoliopsida</taxon>
        <taxon>eudicotyledons</taxon>
        <taxon>Gunneridae</taxon>
        <taxon>Pentapetalae</taxon>
        <taxon>asterids</taxon>
        <taxon>lamiids</taxon>
        <taxon>Solanales</taxon>
        <taxon>Solanaceae</taxon>
        <taxon>Solanoideae</taxon>
        <taxon>Solaneae</taxon>
        <taxon>Solanum</taxon>
    </lineage>
</organism>
<protein>
    <submittedName>
        <fullName evidence="2">Putative ovule protein</fullName>
    </submittedName>
</protein>
<feature type="chain" id="PRO_5006865960" evidence="1">
    <location>
        <begin position="21"/>
        <end position="76"/>
    </location>
</feature>